<feature type="transmembrane region" description="Helical" evidence="8">
    <location>
        <begin position="7"/>
        <end position="31"/>
    </location>
</feature>
<evidence type="ECO:0000259" key="9">
    <source>
        <dbReference type="PROSITE" id="PS50850"/>
    </source>
</evidence>
<dbReference type="SUPFAM" id="SSF103473">
    <property type="entry name" value="MFS general substrate transporter"/>
    <property type="match status" value="1"/>
</dbReference>
<feature type="transmembrane region" description="Helical" evidence="8">
    <location>
        <begin position="350"/>
        <end position="370"/>
    </location>
</feature>
<feature type="transmembrane region" description="Helical" evidence="8">
    <location>
        <begin position="200"/>
        <end position="223"/>
    </location>
</feature>
<keyword evidence="5 8" id="KW-1133">Transmembrane helix</keyword>
<feature type="transmembrane region" description="Helical" evidence="8">
    <location>
        <begin position="158"/>
        <end position="179"/>
    </location>
</feature>
<dbReference type="PRINTS" id="PR00762">
    <property type="entry name" value="CLCHANNEL"/>
</dbReference>
<dbReference type="AlphaFoldDB" id="A0A7W7Q1G4"/>
<dbReference type="InterPro" id="IPR050171">
    <property type="entry name" value="MFS_Transporters"/>
</dbReference>
<dbReference type="InterPro" id="IPR036259">
    <property type="entry name" value="MFS_trans_sf"/>
</dbReference>
<feature type="region of interest" description="Disordered" evidence="7">
    <location>
        <begin position="384"/>
        <end position="419"/>
    </location>
</feature>
<comment type="subcellular location">
    <subcellularLocation>
        <location evidence="1">Cell membrane</location>
        <topology evidence="1">Multi-pass membrane protein</topology>
    </subcellularLocation>
</comment>
<evidence type="ECO:0000256" key="1">
    <source>
        <dbReference type="ARBA" id="ARBA00004651"/>
    </source>
</evidence>
<dbReference type="Pfam" id="PF07690">
    <property type="entry name" value="MFS_1"/>
    <property type="match status" value="1"/>
</dbReference>
<accession>A0A7W7Q1G4</accession>
<protein>
    <submittedName>
        <fullName evidence="10">MFS family permease</fullName>
    </submittedName>
</protein>
<dbReference type="InterPro" id="IPR001807">
    <property type="entry name" value="ClC"/>
</dbReference>
<feature type="transmembrane region" description="Helical" evidence="8">
    <location>
        <begin position="133"/>
        <end position="152"/>
    </location>
</feature>
<feature type="transmembrane region" description="Helical" evidence="8">
    <location>
        <begin position="288"/>
        <end position="311"/>
    </location>
</feature>
<dbReference type="InterPro" id="IPR020846">
    <property type="entry name" value="MFS_dom"/>
</dbReference>
<evidence type="ECO:0000256" key="3">
    <source>
        <dbReference type="ARBA" id="ARBA00022475"/>
    </source>
</evidence>
<reference evidence="10 11" key="1">
    <citation type="submission" date="2020-08" db="EMBL/GenBank/DDBJ databases">
        <title>Genomic Encyclopedia of Type Strains, Phase III (KMG-III): the genomes of soil and plant-associated and newly described type strains.</title>
        <authorList>
            <person name="Whitman W."/>
        </authorList>
    </citation>
    <scope>NUCLEOTIDE SEQUENCE [LARGE SCALE GENOMIC DNA]</scope>
    <source>
        <strain evidence="10 11">CECT 8960</strain>
    </source>
</reference>
<evidence type="ECO:0000256" key="5">
    <source>
        <dbReference type="ARBA" id="ARBA00022989"/>
    </source>
</evidence>
<feature type="transmembrane region" description="Helical" evidence="8">
    <location>
        <begin position="73"/>
        <end position="92"/>
    </location>
</feature>
<dbReference type="GO" id="GO:0005886">
    <property type="term" value="C:plasma membrane"/>
    <property type="evidence" value="ECO:0007669"/>
    <property type="project" value="UniProtKB-SubCell"/>
</dbReference>
<organism evidence="10 11">
    <name type="scientific">Actinophytocola algeriensis</name>
    <dbReference type="NCBI Taxonomy" id="1768010"/>
    <lineage>
        <taxon>Bacteria</taxon>
        <taxon>Bacillati</taxon>
        <taxon>Actinomycetota</taxon>
        <taxon>Actinomycetes</taxon>
        <taxon>Pseudonocardiales</taxon>
        <taxon>Pseudonocardiaceae</taxon>
    </lineage>
</organism>
<feature type="transmembrane region" description="Helical" evidence="8">
    <location>
        <begin position="43"/>
        <end position="61"/>
    </location>
</feature>
<keyword evidence="11" id="KW-1185">Reference proteome</keyword>
<proteinExistence type="predicted"/>
<sequence>MIPARRAVTLAVLIGAGYMFPLYLVGAVGVAVRADLGLSATQLGAVVSVFFGVGAVLLPVGGRIVDRIGPRTAARLAVVGAASCLLAVAVFGGTYPGLLAAMAVGGIGSTVAAPVGGMLIARVVRAGRRPLAFALERSSIPAATLIAGLSVPTLAAVVHWRVVFGIGSALVAAVLLLPVPGMSRVDGPRTQAPLRPVTPLLLVTGMFFLGSAAATALSTFFVGHGVDVGMSAGTAGIALAVTSAATIGVRVVLGLLGARVPGRATSAALLLAGAAGFVLLVVPSVPAAWAGALLAGAAGWGWTGVLGLAVVQSHPDAPGASTALVQAGGCAGGIAGPLLVGALTEHRGYGAGWLAMAGFAAVAGVVAAVNGGIWRWVSQKAPVGEVDPPADDDLTSERTGVTHSGTTMPAMRHDHQDRG</sequence>
<evidence type="ECO:0000256" key="7">
    <source>
        <dbReference type="SAM" id="MobiDB-lite"/>
    </source>
</evidence>
<dbReference type="Gene3D" id="1.20.1250.20">
    <property type="entry name" value="MFS general substrate transporter like domains"/>
    <property type="match status" value="2"/>
</dbReference>
<keyword evidence="4 8" id="KW-0812">Transmembrane</keyword>
<feature type="transmembrane region" description="Helical" evidence="8">
    <location>
        <begin position="98"/>
        <end position="121"/>
    </location>
</feature>
<dbReference type="RefSeq" id="WP_184809526.1">
    <property type="nucleotide sequence ID" value="NZ_JACHJQ010000002.1"/>
</dbReference>
<evidence type="ECO:0000256" key="6">
    <source>
        <dbReference type="ARBA" id="ARBA00023136"/>
    </source>
</evidence>
<evidence type="ECO:0000256" key="8">
    <source>
        <dbReference type="SAM" id="Phobius"/>
    </source>
</evidence>
<evidence type="ECO:0000256" key="2">
    <source>
        <dbReference type="ARBA" id="ARBA00022448"/>
    </source>
</evidence>
<dbReference type="PANTHER" id="PTHR23517">
    <property type="entry name" value="RESISTANCE PROTEIN MDTM, PUTATIVE-RELATED-RELATED"/>
    <property type="match status" value="1"/>
</dbReference>
<keyword evidence="2" id="KW-0813">Transport</keyword>
<gene>
    <name evidence="10" type="ORF">FHR82_001476</name>
</gene>
<dbReference type="EMBL" id="JACHJQ010000002">
    <property type="protein sequence ID" value="MBB4905259.1"/>
    <property type="molecule type" value="Genomic_DNA"/>
</dbReference>
<evidence type="ECO:0000256" key="4">
    <source>
        <dbReference type="ARBA" id="ARBA00022692"/>
    </source>
</evidence>
<feature type="domain" description="Major facilitator superfamily (MFS) profile" evidence="9">
    <location>
        <begin position="7"/>
        <end position="375"/>
    </location>
</feature>
<feature type="compositionally biased region" description="Polar residues" evidence="7">
    <location>
        <begin position="397"/>
        <end position="407"/>
    </location>
</feature>
<dbReference type="Proteomes" id="UP000520767">
    <property type="component" value="Unassembled WGS sequence"/>
</dbReference>
<name>A0A7W7Q1G4_9PSEU</name>
<dbReference type="PROSITE" id="PS50850">
    <property type="entry name" value="MFS"/>
    <property type="match status" value="1"/>
</dbReference>
<feature type="transmembrane region" description="Helical" evidence="8">
    <location>
        <begin position="264"/>
        <end position="282"/>
    </location>
</feature>
<feature type="transmembrane region" description="Helical" evidence="8">
    <location>
        <begin position="323"/>
        <end position="344"/>
    </location>
</feature>
<evidence type="ECO:0000313" key="11">
    <source>
        <dbReference type="Proteomes" id="UP000520767"/>
    </source>
</evidence>
<evidence type="ECO:0000313" key="10">
    <source>
        <dbReference type="EMBL" id="MBB4905259.1"/>
    </source>
</evidence>
<dbReference type="InterPro" id="IPR011701">
    <property type="entry name" value="MFS"/>
</dbReference>
<keyword evidence="6 8" id="KW-0472">Membrane</keyword>
<feature type="transmembrane region" description="Helical" evidence="8">
    <location>
        <begin position="235"/>
        <end position="257"/>
    </location>
</feature>
<dbReference type="GO" id="GO:0015108">
    <property type="term" value="F:chloride transmembrane transporter activity"/>
    <property type="evidence" value="ECO:0007669"/>
    <property type="project" value="InterPro"/>
</dbReference>
<keyword evidence="3" id="KW-1003">Cell membrane</keyword>
<comment type="caution">
    <text evidence="10">The sequence shown here is derived from an EMBL/GenBank/DDBJ whole genome shotgun (WGS) entry which is preliminary data.</text>
</comment>